<keyword evidence="4" id="KW-1185">Reference proteome</keyword>
<dbReference type="AlphaFoldDB" id="K3VXQ4"/>
<feature type="transmembrane region" description="Helical" evidence="2">
    <location>
        <begin position="264"/>
        <end position="285"/>
    </location>
</feature>
<dbReference type="PANTHER" id="PTHR34414:SF1">
    <property type="entry name" value="SUBTILISIN-LIKE SERINE PROTEASE"/>
    <property type="match status" value="1"/>
</dbReference>
<evidence type="ECO:0000313" key="4">
    <source>
        <dbReference type="Proteomes" id="UP000007978"/>
    </source>
</evidence>
<dbReference type="SUPFAM" id="SSF53474">
    <property type="entry name" value="alpha/beta-Hydrolases"/>
    <property type="match status" value="1"/>
</dbReference>
<protein>
    <recommendedName>
        <fullName evidence="5">DUF676 domain-containing protein</fullName>
    </recommendedName>
</protein>
<evidence type="ECO:0000313" key="3">
    <source>
        <dbReference type="EMBL" id="EKJ69305.1"/>
    </source>
</evidence>
<sequence length="709" mass="81181">MGRKCSEEMQVQAPFTIQLLGPIKQNGANHSIDKLDPYLNLFPASYCTQSHDLASPSDNCTALIASELDIQRLNRIHRWLWVAGTAVPARSLHDQLSRGREVVITEAMDMHLVWTTGKVYIKPLPRFLLEPTIWTEYLCCQHTCKCTSRLDYNNAQPMECERRKLYKVALGFLYSYAALIRHESDFLLAKDRYLLPNCGISWFSWIAFVKQLDTEHIYPDINPRFHHKELRLSRLNYIYYLTQLSPAGFVRRWDRYSTFFHMNLGWLAATTVYMVVVLTAMQVGLATEALAKNSAFQSASYGFTVFSILGPLNHDPLFQALRAVGSAHTHETQLASLSHVRRAAMSVVNTFFYSTLTVALYCLVYRYKSTEPKKRVTRRNCPDIDVLYDPEDDPVNPTKANVDVVAVHGLGSDVDRTWTWRPDDPEQSVHWLKDSDMLRRKIPNARILAYNYDSTWLYDAPRVRAESCGKALIYGLDNFREREGTRDRPIIFLAHSFGGLVIQDGLVFADSMGRFEDILRYTAGFVSLGTPFRGSEIHWAADLAASVMRLYGSYRGCLSVLKYDNPELRYKTQCFGRLRKKYQFPMFCFFESLETTFIRLPFLCNYFKAIVVDEASACLSELARLPLETDHVKLNKYSSPEDQSYLCVSAEIVRMCNNAVAVMNRVNDESPSTDHGEHPSQHDEGVVGHQGSQDKHLERTSPFVIKNTR</sequence>
<keyword evidence="2" id="KW-1133">Transmembrane helix</keyword>
<dbReference type="Proteomes" id="UP000007978">
    <property type="component" value="Chromosome 4"/>
</dbReference>
<evidence type="ECO:0000256" key="1">
    <source>
        <dbReference type="SAM" id="MobiDB-lite"/>
    </source>
</evidence>
<dbReference type="InterPro" id="IPR046536">
    <property type="entry name" value="DUF6601"/>
</dbReference>
<dbReference type="EMBL" id="AFNW01000348">
    <property type="protein sequence ID" value="EKJ69305.1"/>
    <property type="molecule type" value="Genomic_DNA"/>
</dbReference>
<evidence type="ECO:0000256" key="2">
    <source>
        <dbReference type="SAM" id="Phobius"/>
    </source>
</evidence>
<keyword evidence="2" id="KW-0472">Membrane</keyword>
<accession>K3VXQ4</accession>
<gene>
    <name evidence="3" type="ORF">FPSE_10558</name>
</gene>
<feature type="compositionally biased region" description="Basic and acidic residues" evidence="1">
    <location>
        <begin position="667"/>
        <end position="699"/>
    </location>
</feature>
<name>K3VXQ4_FUSPC</name>
<feature type="transmembrane region" description="Helical" evidence="2">
    <location>
        <begin position="343"/>
        <end position="365"/>
    </location>
</feature>
<dbReference type="InterPro" id="IPR029058">
    <property type="entry name" value="AB_hydrolase_fold"/>
</dbReference>
<dbReference type="HOGENOM" id="CLU_389336_0_0_1"/>
<dbReference type="GeneID" id="20369175"/>
<reference evidence="3 4" key="1">
    <citation type="journal article" date="2012" name="PLoS Pathog.">
        <title>Comparative pathogenomics reveals horizontally acquired novel virulence genes in fungi infecting cereal hosts.</title>
        <authorList>
            <person name="Gardiner D.M."/>
            <person name="McDonald M.C."/>
            <person name="Covarelli L."/>
            <person name="Solomon P.S."/>
            <person name="Rusu A.G."/>
            <person name="Marshall M."/>
            <person name="Kazan K."/>
            <person name="Chakraborty S."/>
            <person name="McDonald B.A."/>
            <person name="Manners J.M."/>
        </authorList>
    </citation>
    <scope>NUCLEOTIDE SEQUENCE [LARGE SCALE GENOMIC DNA]</scope>
    <source>
        <strain evidence="3 4">CS3096</strain>
    </source>
</reference>
<proteinExistence type="predicted"/>
<evidence type="ECO:0008006" key="5">
    <source>
        <dbReference type="Google" id="ProtNLM"/>
    </source>
</evidence>
<dbReference type="eggNOG" id="KOG2029">
    <property type="taxonomic scope" value="Eukaryota"/>
</dbReference>
<organism evidence="3 4">
    <name type="scientific">Fusarium pseudograminearum (strain CS3096)</name>
    <name type="common">Wheat and barley crown-rot fungus</name>
    <dbReference type="NCBI Taxonomy" id="1028729"/>
    <lineage>
        <taxon>Eukaryota</taxon>
        <taxon>Fungi</taxon>
        <taxon>Dikarya</taxon>
        <taxon>Ascomycota</taxon>
        <taxon>Pezizomycotina</taxon>
        <taxon>Sordariomycetes</taxon>
        <taxon>Hypocreomycetidae</taxon>
        <taxon>Hypocreales</taxon>
        <taxon>Nectriaceae</taxon>
        <taxon>Fusarium</taxon>
    </lineage>
</organism>
<dbReference type="OrthoDB" id="5086500at2759"/>
<dbReference type="Gene3D" id="3.40.50.1820">
    <property type="entry name" value="alpha/beta hydrolase"/>
    <property type="match status" value="1"/>
</dbReference>
<dbReference type="RefSeq" id="XP_009261950.1">
    <property type="nucleotide sequence ID" value="XM_009263675.1"/>
</dbReference>
<feature type="region of interest" description="Disordered" evidence="1">
    <location>
        <begin position="667"/>
        <end position="709"/>
    </location>
</feature>
<dbReference type="PANTHER" id="PTHR34414">
    <property type="entry name" value="HET DOMAIN-CONTAINING PROTEIN-RELATED"/>
    <property type="match status" value="1"/>
</dbReference>
<comment type="caution">
    <text evidence="3">The sequence shown here is derived from an EMBL/GenBank/DDBJ whole genome shotgun (WGS) entry which is preliminary data.</text>
</comment>
<dbReference type="KEGG" id="fpu:FPSE_10558"/>
<keyword evidence="2" id="KW-0812">Transmembrane</keyword>
<dbReference type="Pfam" id="PF20246">
    <property type="entry name" value="DUF6601"/>
    <property type="match status" value="1"/>
</dbReference>